<keyword evidence="3" id="KW-0488">Methylation</keyword>
<keyword evidence="5" id="KW-1015">Disulfide bond</keyword>
<dbReference type="InterPro" id="IPR001082">
    <property type="entry name" value="Pilin"/>
</dbReference>
<dbReference type="GO" id="GO:0007155">
    <property type="term" value="P:cell adhesion"/>
    <property type="evidence" value="ECO:0007669"/>
    <property type="project" value="InterPro"/>
</dbReference>
<evidence type="ECO:0000256" key="4">
    <source>
        <dbReference type="ARBA" id="ARBA00029638"/>
    </source>
</evidence>
<dbReference type="InterPro" id="IPR000983">
    <property type="entry name" value="Bac_GSPG_pilin"/>
</dbReference>
<dbReference type="Gene3D" id="3.30.700.10">
    <property type="entry name" value="Glycoprotein, Type 4 Pilin"/>
    <property type="match status" value="1"/>
</dbReference>
<dbReference type="GO" id="GO:0015627">
    <property type="term" value="C:type II protein secretion system complex"/>
    <property type="evidence" value="ECO:0007669"/>
    <property type="project" value="InterPro"/>
</dbReference>
<evidence type="ECO:0000256" key="6">
    <source>
        <dbReference type="RuleBase" id="RU000389"/>
    </source>
</evidence>
<dbReference type="PRINTS" id="PR00813">
    <property type="entry name" value="BCTERIALGSPG"/>
</dbReference>
<keyword evidence="7" id="KW-1133">Transmembrane helix</keyword>
<proteinExistence type="inferred from homology"/>
<dbReference type="Pfam" id="PF07963">
    <property type="entry name" value="N_methyl"/>
    <property type="match status" value="1"/>
</dbReference>
<reference evidence="8 9" key="1">
    <citation type="submission" date="2015-06" db="EMBL/GenBank/DDBJ databases">
        <title>Marinobacter subterrani, a genetically tractable neutrophilic iron-oxidizing strain isolated from the Soudan Iron Mine.</title>
        <authorList>
            <person name="Bonis B.M."/>
            <person name="Gralnick J.A."/>
        </authorList>
    </citation>
    <scope>NUCLEOTIDE SEQUENCE [LARGE SCALE GENOMIC DNA]</scope>
    <source>
        <strain evidence="8 9">JG233</strain>
    </source>
</reference>
<dbReference type="GO" id="GO:0009289">
    <property type="term" value="C:pilus"/>
    <property type="evidence" value="ECO:0007669"/>
    <property type="project" value="InterPro"/>
</dbReference>
<organism evidence="8 9">
    <name type="scientific">Marinobacter subterrani</name>
    <dbReference type="NCBI Taxonomy" id="1658765"/>
    <lineage>
        <taxon>Bacteria</taxon>
        <taxon>Pseudomonadati</taxon>
        <taxon>Pseudomonadota</taxon>
        <taxon>Gammaproteobacteria</taxon>
        <taxon>Pseudomonadales</taxon>
        <taxon>Marinobacteraceae</taxon>
        <taxon>Marinobacter</taxon>
    </lineage>
</organism>
<dbReference type="Pfam" id="PF00114">
    <property type="entry name" value="Pilin"/>
    <property type="match status" value="1"/>
</dbReference>
<evidence type="ECO:0000256" key="7">
    <source>
        <dbReference type="SAM" id="Phobius"/>
    </source>
</evidence>
<dbReference type="SUPFAM" id="SSF54523">
    <property type="entry name" value="Pili subunits"/>
    <property type="match status" value="1"/>
</dbReference>
<accession>A0A0J7JCP7</accession>
<keyword evidence="6" id="KW-0281">Fimbrium</keyword>
<dbReference type="GO" id="GO:0015628">
    <property type="term" value="P:protein secretion by the type II secretion system"/>
    <property type="evidence" value="ECO:0007669"/>
    <property type="project" value="InterPro"/>
</dbReference>
<dbReference type="InterPro" id="IPR045584">
    <property type="entry name" value="Pilin-like"/>
</dbReference>
<dbReference type="PROSITE" id="PS00409">
    <property type="entry name" value="PROKAR_NTER_METHYL"/>
    <property type="match status" value="1"/>
</dbReference>
<dbReference type="AlphaFoldDB" id="A0A0J7JCP7"/>
<evidence type="ECO:0000256" key="1">
    <source>
        <dbReference type="ARBA" id="ARBA00005233"/>
    </source>
</evidence>
<comment type="subunit">
    <text evidence="2">The pili are polar flexible filaments of about 5.4 nanometers diameter and 2.5 micrometers average length; they consist of only a single polypeptide chain arranged in a helical configuration of five subunits per turn in the assembled pilus.</text>
</comment>
<keyword evidence="7" id="KW-0812">Transmembrane</keyword>
<evidence type="ECO:0000313" key="9">
    <source>
        <dbReference type="Proteomes" id="UP000036102"/>
    </source>
</evidence>
<name>A0A0J7JCP7_9GAMM</name>
<evidence type="ECO:0000313" key="8">
    <source>
        <dbReference type="EMBL" id="KMQ75629.1"/>
    </source>
</evidence>
<keyword evidence="7" id="KW-0472">Membrane</keyword>
<protein>
    <recommendedName>
        <fullName evidence="4">Pilin</fullName>
    </recommendedName>
</protein>
<evidence type="ECO:0000256" key="5">
    <source>
        <dbReference type="PIRSR" id="PIRSR600983-52"/>
    </source>
</evidence>
<evidence type="ECO:0000256" key="3">
    <source>
        <dbReference type="ARBA" id="ARBA00022481"/>
    </source>
</evidence>
<feature type="disulfide bond" evidence="5">
    <location>
        <begin position="175"/>
        <end position="190"/>
    </location>
</feature>
<dbReference type="PATRIC" id="fig|1658765.3.peg.1835"/>
<dbReference type="PANTHER" id="PTHR30093:SF34">
    <property type="entry name" value="PREPILIN PEPTIDASE-DEPENDENT PROTEIN D"/>
    <property type="match status" value="1"/>
</dbReference>
<dbReference type="STRING" id="1658765.Msub_11838"/>
<sequence>MLRIINIGIPSALAPAGSNHRSRGATPPGPGQRELINDKHRGRIMKNMQINHAQKGFTLIELMIVVAIIGILAAIAIPAYQDYTARAQASEAVSLLGALKTPIVEYYLTEGTAPALADLGNVTQSGEYVASMASDLTDPAKPVYTATFAASGVSADLQSETVDLTYDTANNAFTCAPTNAAISELMPTGCK</sequence>
<dbReference type="PANTHER" id="PTHR30093">
    <property type="entry name" value="GENERAL SECRETION PATHWAY PROTEIN G"/>
    <property type="match status" value="1"/>
</dbReference>
<dbReference type="NCBIfam" id="TIGR02532">
    <property type="entry name" value="IV_pilin_GFxxxE"/>
    <property type="match status" value="1"/>
</dbReference>
<comment type="similarity">
    <text evidence="1 6">Belongs to the N-Me-Phe pilin family.</text>
</comment>
<feature type="transmembrane region" description="Helical" evidence="7">
    <location>
        <begin position="56"/>
        <end position="80"/>
    </location>
</feature>
<dbReference type="Proteomes" id="UP000036102">
    <property type="component" value="Unassembled WGS sequence"/>
</dbReference>
<dbReference type="EMBL" id="LFBU01000001">
    <property type="protein sequence ID" value="KMQ75629.1"/>
    <property type="molecule type" value="Genomic_DNA"/>
</dbReference>
<evidence type="ECO:0000256" key="2">
    <source>
        <dbReference type="ARBA" id="ARBA00011156"/>
    </source>
</evidence>
<dbReference type="InterPro" id="IPR012902">
    <property type="entry name" value="N_methyl_site"/>
</dbReference>
<gene>
    <name evidence="8" type="ORF">Msub_11838</name>
</gene>
<comment type="caution">
    <text evidence="8">The sequence shown here is derived from an EMBL/GenBank/DDBJ whole genome shotgun (WGS) entry which is preliminary data.</text>
</comment>
<keyword evidence="9" id="KW-1185">Reference proteome</keyword>